<keyword evidence="3" id="KW-0479">Metal-binding</keyword>
<dbReference type="Gene3D" id="6.10.140.140">
    <property type="match status" value="1"/>
</dbReference>
<keyword evidence="10" id="KW-0539">Nucleus</keyword>
<dbReference type="PANTHER" id="PTHR24404:SF41">
    <property type="entry name" value="ZINC FINGER PROTEIN 613"/>
    <property type="match status" value="1"/>
</dbReference>
<evidence type="ECO:0000256" key="9">
    <source>
        <dbReference type="ARBA" id="ARBA00023163"/>
    </source>
</evidence>
<evidence type="ECO:0000256" key="10">
    <source>
        <dbReference type="ARBA" id="ARBA00023242"/>
    </source>
</evidence>
<keyword evidence="8" id="KW-0238">DNA-binding</keyword>
<feature type="region of interest" description="Disordered" evidence="12">
    <location>
        <begin position="67"/>
        <end position="114"/>
    </location>
</feature>
<keyword evidence="16" id="KW-1185">Reference proteome</keyword>
<dbReference type="Pfam" id="PF00096">
    <property type="entry name" value="zf-C2H2"/>
    <property type="match status" value="6"/>
</dbReference>
<sequence length="500" mass="56326">MGPPLAPRPALVPGETRPRRTRESRPGALSFADVAVYFSPEEWGCLRPAQRALYQDVMRQTCGHLGALGEAERSGRDPHGDRGPQKRMGWKGGAEGGASSPPPVRSAEPSVFPSQDFQAPNPLLSLGWKEVEAWSPEVQDHEGESPGTVKRPGTESRYFILNRSRWPWRSPNFLPQLTSSPQAAPCKVSSVSLHITPERSSSHCQMARDGNEEKERVKNCPKQKVVAHEVALKEWLPSATCPELCSSPRQSPMKPWLEDTVTRRPPYSCLDCGRNFSYPSLLASHQGVHSRELPFPCTQCPARFSQRKYLLQHQFIHTGEKPYPCPDCGRRFRQRGSLAIHRQAHTGEKPYVCPDCKSRFTYPYLLATHQRKHTGEKPYSCPNCSLRFAYTSLLAIHRCAHTGKKPYPCPDCSRRFTYSSLLLSHQRIHSDSRPFPCTECGKAFKRKSALEAHQWIHRSCSERRGWQQAAVGLSEPVHVLGGQDPPVHFRHFADIFQECG</sequence>
<dbReference type="PANTHER" id="PTHR24404">
    <property type="entry name" value="ZINC FINGER PROTEIN"/>
    <property type="match status" value="1"/>
</dbReference>
<gene>
    <name evidence="15" type="ORF">P7K49_023330</name>
</gene>
<evidence type="ECO:0000256" key="2">
    <source>
        <dbReference type="ARBA" id="ARBA00006991"/>
    </source>
</evidence>
<keyword evidence="7" id="KW-0805">Transcription regulation</keyword>
<dbReference type="EMBL" id="JASSZA010000011">
    <property type="protein sequence ID" value="KAK2097879.1"/>
    <property type="molecule type" value="Genomic_DNA"/>
</dbReference>
<protein>
    <recommendedName>
        <fullName evidence="17">Zinc finger protein 785</fullName>
    </recommendedName>
</protein>
<dbReference type="PROSITE" id="PS00028">
    <property type="entry name" value="ZINC_FINGER_C2H2_1"/>
    <property type="match status" value="7"/>
</dbReference>
<evidence type="ECO:0000256" key="3">
    <source>
        <dbReference type="ARBA" id="ARBA00022723"/>
    </source>
</evidence>
<feature type="domain" description="C2H2-type" evidence="13">
    <location>
        <begin position="379"/>
        <end position="406"/>
    </location>
</feature>
<evidence type="ECO:0000256" key="11">
    <source>
        <dbReference type="PROSITE-ProRule" id="PRU00042"/>
    </source>
</evidence>
<feature type="domain" description="C2H2-type" evidence="13">
    <location>
        <begin position="295"/>
        <end position="322"/>
    </location>
</feature>
<reference evidence="15 16" key="1">
    <citation type="submission" date="2023-05" db="EMBL/GenBank/DDBJ databases">
        <title>B98-5 Cell Line De Novo Hybrid Assembly: An Optical Mapping Approach.</title>
        <authorList>
            <person name="Kananen K."/>
            <person name="Auerbach J.A."/>
            <person name="Kautto E."/>
            <person name="Blachly J.S."/>
        </authorList>
    </citation>
    <scope>NUCLEOTIDE SEQUENCE [LARGE SCALE GENOMIC DNA]</scope>
    <source>
        <strain evidence="15">B95-8</strain>
        <tissue evidence="15">Cell line</tissue>
    </source>
</reference>
<keyword evidence="5 11" id="KW-0863">Zinc-finger</keyword>
<dbReference type="PROSITE" id="PS50157">
    <property type="entry name" value="ZINC_FINGER_C2H2_2"/>
    <property type="match status" value="7"/>
</dbReference>
<feature type="region of interest" description="Disordered" evidence="12">
    <location>
        <begin position="1"/>
        <end position="26"/>
    </location>
</feature>
<evidence type="ECO:0000256" key="12">
    <source>
        <dbReference type="SAM" id="MobiDB-lite"/>
    </source>
</evidence>
<dbReference type="InterPro" id="IPR036051">
    <property type="entry name" value="KRAB_dom_sf"/>
</dbReference>
<feature type="domain" description="C2H2-type" evidence="13">
    <location>
        <begin position="323"/>
        <end position="350"/>
    </location>
</feature>
<dbReference type="Gene3D" id="3.30.160.60">
    <property type="entry name" value="Classic Zinc Finger"/>
    <property type="match status" value="7"/>
</dbReference>
<dbReference type="CDD" id="cd07765">
    <property type="entry name" value="KRAB_A-box"/>
    <property type="match status" value="1"/>
</dbReference>
<dbReference type="SMART" id="SM00355">
    <property type="entry name" value="ZnF_C2H2"/>
    <property type="match status" value="7"/>
</dbReference>
<dbReference type="PROSITE" id="PS50805">
    <property type="entry name" value="KRAB"/>
    <property type="match status" value="1"/>
</dbReference>
<dbReference type="SUPFAM" id="SSF109640">
    <property type="entry name" value="KRAB domain (Kruppel-associated box)"/>
    <property type="match status" value="1"/>
</dbReference>
<accession>A0ABQ9ULE7</accession>
<organism evidence="15 16">
    <name type="scientific">Saguinus oedipus</name>
    <name type="common">Cotton-top tamarin</name>
    <name type="synonym">Oedipomidas oedipus</name>
    <dbReference type="NCBI Taxonomy" id="9490"/>
    <lineage>
        <taxon>Eukaryota</taxon>
        <taxon>Metazoa</taxon>
        <taxon>Chordata</taxon>
        <taxon>Craniata</taxon>
        <taxon>Vertebrata</taxon>
        <taxon>Euteleostomi</taxon>
        <taxon>Mammalia</taxon>
        <taxon>Eutheria</taxon>
        <taxon>Euarchontoglires</taxon>
        <taxon>Primates</taxon>
        <taxon>Haplorrhini</taxon>
        <taxon>Platyrrhini</taxon>
        <taxon>Cebidae</taxon>
        <taxon>Callitrichinae</taxon>
        <taxon>Saguinus</taxon>
    </lineage>
</organism>
<evidence type="ECO:0000256" key="5">
    <source>
        <dbReference type="ARBA" id="ARBA00022771"/>
    </source>
</evidence>
<comment type="caution">
    <text evidence="15">The sequence shown here is derived from an EMBL/GenBank/DDBJ whole genome shotgun (WGS) entry which is preliminary data.</text>
</comment>
<keyword evidence="6" id="KW-0862">Zinc</keyword>
<comment type="similarity">
    <text evidence="2">Belongs to the krueppel C2H2-type zinc-finger protein family.</text>
</comment>
<dbReference type="Pfam" id="PF01352">
    <property type="entry name" value="KRAB"/>
    <property type="match status" value="1"/>
</dbReference>
<evidence type="ECO:0000256" key="1">
    <source>
        <dbReference type="ARBA" id="ARBA00004123"/>
    </source>
</evidence>
<dbReference type="SUPFAM" id="SSF57667">
    <property type="entry name" value="beta-beta-alpha zinc fingers"/>
    <property type="match status" value="4"/>
</dbReference>
<dbReference type="InterPro" id="IPR036236">
    <property type="entry name" value="Znf_C2H2_sf"/>
</dbReference>
<feature type="domain" description="C2H2-type" evidence="13">
    <location>
        <begin position="351"/>
        <end position="378"/>
    </location>
</feature>
<feature type="domain" description="C2H2-type" evidence="13">
    <location>
        <begin position="407"/>
        <end position="434"/>
    </location>
</feature>
<feature type="domain" description="C2H2-type" evidence="13">
    <location>
        <begin position="267"/>
        <end position="294"/>
    </location>
</feature>
<feature type="domain" description="KRAB" evidence="14">
    <location>
        <begin position="29"/>
        <end position="102"/>
    </location>
</feature>
<dbReference type="InterPro" id="IPR050589">
    <property type="entry name" value="Ikaros_C2H2-ZF"/>
</dbReference>
<dbReference type="InterPro" id="IPR013087">
    <property type="entry name" value="Znf_C2H2_type"/>
</dbReference>
<dbReference type="Proteomes" id="UP001266305">
    <property type="component" value="Unassembled WGS sequence"/>
</dbReference>
<dbReference type="InterPro" id="IPR001909">
    <property type="entry name" value="KRAB"/>
</dbReference>
<proteinExistence type="inferred from homology"/>
<evidence type="ECO:0000256" key="7">
    <source>
        <dbReference type="ARBA" id="ARBA00023015"/>
    </source>
</evidence>
<feature type="domain" description="C2H2-type" evidence="13">
    <location>
        <begin position="435"/>
        <end position="462"/>
    </location>
</feature>
<keyword evidence="9" id="KW-0804">Transcription</keyword>
<keyword evidence="4" id="KW-0677">Repeat</keyword>
<dbReference type="SMART" id="SM00349">
    <property type="entry name" value="KRAB"/>
    <property type="match status" value="1"/>
</dbReference>
<evidence type="ECO:0000313" key="15">
    <source>
        <dbReference type="EMBL" id="KAK2097879.1"/>
    </source>
</evidence>
<feature type="compositionally biased region" description="Basic and acidic residues" evidence="12">
    <location>
        <begin position="70"/>
        <end position="84"/>
    </location>
</feature>
<evidence type="ECO:0000256" key="4">
    <source>
        <dbReference type="ARBA" id="ARBA00022737"/>
    </source>
</evidence>
<evidence type="ECO:0000256" key="6">
    <source>
        <dbReference type="ARBA" id="ARBA00022833"/>
    </source>
</evidence>
<name>A0ABQ9ULE7_SAGOE</name>
<evidence type="ECO:0000259" key="13">
    <source>
        <dbReference type="PROSITE" id="PS50157"/>
    </source>
</evidence>
<feature type="compositionally biased region" description="Basic and acidic residues" evidence="12">
    <location>
        <begin position="16"/>
        <end position="25"/>
    </location>
</feature>
<evidence type="ECO:0008006" key="17">
    <source>
        <dbReference type="Google" id="ProtNLM"/>
    </source>
</evidence>
<evidence type="ECO:0000259" key="14">
    <source>
        <dbReference type="PROSITE" id="PS50805"/>
    </source>
</evidence>
<evidence type="ECO:0000256" key="8">
    <source>
        <dbReference type="ARBA" id="ARBA00023125"/>
    </source>
</evidence>
<evidence type="ECO:0000313" key="16">
    <source>
        <dbReference type="Proteomes" id="UP001266305"/>
    </source>
</evidence>
<comment type="subcellular location">
    <subcellularLocation>
        <location evidence="1">Nucleus</location>
    </subcellularLocation>
</comment>